<dbReference type="GO" id="GO:0008270">
    <property type="term" value="F:zinc ion binding"/>
    <property type="evidence" value="ECO:0007669"/>
    <property type="project" value="InterPro"/>
</dbReference>
<keyword evidence="2" id="KW-0548">Nucleotidyltransferase</keyword>
<dbReference type="AlphaFoldDB" id="A0A2U3K1Z6"/>
<accession>A0A2U3K1Z6</accession>
<sequence>MFSLSVELRKDPITRSWVITGDDLSESAPRPESACRFCPGSAHSTHVIAATPNHPGAAWAARAVVHPAPLYRIEGEPGRRGDGLYDCMHSVGAHEVLVENPRHDRHLWNASDEEIGHFLHLAAERILDLKRDPRIKYVSLFKDYGKNAGQEFSHPTSQITATLFVPRRVLYELRAGRDYFISKERCVFCDIIQQEERQALRVVEARGDYVALCPFAPRVPYEIWILPRCHDSSFERAGLSRPGLRMNLAALLRRTLQRVRAITEDFHLVLHTSPSSLHPSKNLGYWKTIDDDYHWHIEILPVVQSKARSYTFKEVYYSPVSSETAVKQLREAKIDG</sequence>
<keyword evidence="2" id="KW-0808">Transferase</keyword>
<keyword evidence="1" id="KW-0862">Zinc</keyword>
<evidence type="ECO:0000313" key="2">
    <source>
        <dbReference type="EMBL" id="SPF33685.1"/>
    </source>
</evidence>
<dbReference type="InterPro" id="IPR001937">
    <property type="entry name" value="GalP_UDPtransf1"/>
</dbReference>
<comment type="cofactor">
    <cofactor evidence="1">
        <name>Zn(2+)</name>
        <dbReference type="ChEBI" id="CHEBI:29105"/>
    </cofactor>
    <text evidence="1">Binds 1 zinc ion per subunit.</text>
</comment>
<dbReference type="PANTHER" id="PTHR42763:SF1">
    <property type="entry name" value="UDP-GLUCOSE--HEXOSE-1-PHOSPHATE URIDYLYLTRANSFERASE"/>
    <property type="match status" value="1"/>
</dbReference>
<dbReference type="Gene3D" id="3.30.428.10">
    <property type="entry name" value="HIT-like"/>
    <property type="match status" value="2"/>
</dbReference>
<dbReference type="SUPFAM" id="SSF54197">
    <property type="entry name" value="HIT-like"/>
    <property type="match status" value="2"/>
</dbReference>
<dbReference type="PANTHER" id="PTHR42763">
    <property type="entry name" value="ADP-GLUCOSE PHOSPHORYLASE"/>
    <property type="match status" value="1"/>
</dbReference>
<organism evidence="2 3">
    <name type="scientific">Candidatus Sulfotelmatobacter kueseliae</name>
    <dbReference type="NCBI Taxonomy" id="2042962"/>
    <lineage>
        <taxon>Bacteria</taxon>
        <taxon>Pseudomonadati</taxon>
        <taxon>Acidobacteriota</taxon>
        <taxon>Terriglobia</taxon>
        <taxon>Terriglobales</taxon>
        <taxon>Candidatus Korobacteraceae</taxon>
        <taxon>Candidatus Sulfotelmatobacter</taxon>
    </lineage>
</organism>
<feature type="binding site" evidence="1">
    <location>
        <position position="35"/>
    </location>
    <ligand>
        <name>Zn(2+)</name>
        <dbReference type="ChEBI" id="CHEBI:29105"/>
    </ligand>
</feature>
<name>A0A2U3K1Z6_9BACT</name>
<feature type="binding site" evidence="1">
    <location>
        <position position="154"/>
    </location>
    <ligand>
        <name>Zn(2+)</name>
        <dbReference type="ChEBI" id="CHEBI:29105"/>
    </ligand>
</feature>
<dbReference type="GO" id="GO:0008108">
    <property type="term" value="F:UDP-glucose:hexose-1-phosphate uridylyltransferase activity"/>
    <property type="evidence" value="ECO:0007669"/>
    <property type="project" value="InterPro"/>
</dbReference>
<protein>
    <submittedName>
        <fullName evidence="2">Galactose-1-phosphate uridylyltransferase</fullName>
    </submittedName>
</protein>
<dbReference type="GO" id="GO:0006012">
    <property type="term" value="P:galactose metabolic process"/>
    <property type="evidence" value="ECO:0007669"/>
    <property type="project" value="InterPro"/>
</dbReference>
<feature type="binding site" evidence="1">
    <location>
        <position position="38"/>
    </location>
    <ligand>
        <name>Zn(2+)</name>
        <dbReference type="ChEBI" id="CHEBI:29105"/>
    </ligand>
</feature>
<proteinExistence type="predicted"/>
<keyword evidence="1" id="KW-0479">Metal-binding</keyword>
<gene>
    <name evidence="2" type="ORF">SBA1_120059</name>
</gene>
<evidence type="ECO:0000256" key="1">
    <source>
        <dbReference type="PIRSR" id="PIRSR000808-3"/>
    </source>
</evidence>
<dbReference type="Proteomes" id="UP000238701">
    <property type="component" value="Unassembled WGS sequence"/>
</dbReference>
<dbReference type="InterPro" id="IPR036265">
    <property type="entry name" value="HIT-like_sf"/>
</dbReference>
<dbReference type="InterPro" id="IPR053177">
    <property type="entry name" value="ADP-glucose_phosphorylase"/>
</dbReference>
<dbReference type="EMBL" id="OMOD01000024">
    <property type="protein sequence ID" value="SPF33685.1"/>
    <property type="molecule type" value="Genomic_DNA"/>
</dbReference>
<feature type="binding site" evidence="1">
    <location>
        <position position="103"/>
    </location>
    <ligand>
        <name>Zn(2+)</name>
        <dbReference type="ChEBI" id="CHEBI:29105"/>
    </ligand>
</feature>
<reference evidence="3" key="1">
    <citation type="submission" date="2018-02" db="EMBL/GenBank/DDBJ databases">
        <authorList>
            <person name="Hausmann B."/>
        </authorList>
    </citation>
    <scope>NUCLEOTIDE SEQUENCE [LARGE SCALE GENOMIC DNA]</scope>
    <source>
        <strain evidence="3">Peat soil MAG SbA1</strain>
    </source>
</reference>
<dbReference type="PIRSF" id="PIRSF000808">
    <property type="entry name" value="GalT"/>
    <property type="match status" value="1"/>
</dbReference>
<evidence type="ECO:0000313" key="3">
    <source>
        <dbReference type="Proteomes" id="UP000238701"/>
    </source>
</evidence>